<dbReference type="GO" id="GO:0006898">
    <property type="term" value="P:receptor-mediated endocytosis"/>
    <property type="evidence" value="ECO:0007669"/>
    <property type="project" value="TreeGrafter"/>
</dbReference>
<dbReference type="GO" id="GO:2000641">
    <property type="term" value="P:regulation of early endosome to late endosome transport"/>
    <property type="evidence" value="ECO:0007669"/>
    <property type="project" value="InterPro"/>
</dbReference>
<proteinExistence type="predicted"/>
<dbReference type="InterPro" id="IPR036869">
    <property type="entry name" value="J_dom_sf"/>
</dbReference>
<dbReference type="VEuPathDB" id="TriTrypDB:TcIL3000_6_3040"/>
<sequence>MDSTLAGSVSPDGPAEGGEERKVLDEYLARHTVTKNSWKGKYMRIFCVSRKEIATINPQSLFCVTNRWEFASQLSDIAPHMSNATEFTVSTNVKGKTDVLNFSCSTSLDRAELLTDVQRYRALFDMKFRNQTESLVFRGQKLNYNEKKKSCLLRVTAVSLEQLDEKGAVVGEYLFMHIRGFSSIQGNASSLVIMYGPLMRAHLYEVQDPKAIVDHISDFSKRFLGLPGLSAVPEMTPHNFKTSRLGVESSALVPTAQFPVMKYSDKHGGSPVRRALITTREYLQELDPETYNTVSVYSFVSIYSLVRCDWDDQRFIVQFAQPACSKVYTSPMRDALLSHLVDCCRNAQNHNMHVVASTVDRGKRTAPLRSPVSQDIESTLLNCIIDTNNCGGPVPLSISDVVLFFNANVDHCGPRFTENRDGIFAENREKMIFSALMILLENFPKSGKPLDFAQHFYALRRLCVTRTGFSSAAIVPSLVKCIENACEEALKMNNVTVFHAMIDFINVLMVPHHDHYEIPHEEANKNRILGNENFMNHILKMLRDYSAADNASLIVEALLNIFVYALCPPFCDTTNATLFNTVMKQLVDVAGSELFSLLQYNCDATSYSAGQLIRAIMEEGTPEQFTTMQRAALSQGGILKQLHEAIFGTKREVRDLARRLIAYWAFQNQDMQELMRSVLPPAFLYFLQSREEPPEEELEKERTKHVVAMSSDHWESKSGWFKKRFHPSDVISRSSASHMTTQVAFRPAQTRPRNVRVKPTLNWNMLFYQLKQDHLRPDLIWNHTTRNELREALETEMQALKAGMEMRRSQPIAWNYREFELRYPSLEDELKVGDHYLRLLFDSKKPVVAKPRDFFMDLYHRFLLSQDQKIQLECLNAMSILYEHYHGTIGHFNDIGHIVNLLKSTMVPVFRDQLLLFLAQVLRNKQNMKIFLGCDGLKILVELLPLAHLHVDRQQIHSATNAIECGGESAVDLRDQEKEWYYIKDGEKQDPVSYSKLEKLYKDGVVNNSTRVWAQGLSGWLAFKDVHQLRWGIVSAGSNKILNFTEVSCVVLDILLLLCTHYPSRDANGAVMYPIPQVKRFLSSPQVLPHIVQLLLTFDPTVCNRVNSLLYNLMDENPHMPQFFLTGVFFFTLMYTGSDVLPLCRLLHLSHCKQSCHVQNASNEVVRRSVLSTMLPAALVCFLTSHGPEKFADVWLGEYETPEAIWNKKMRGYLMQKIAGHISDFTPRLFSNIRSVYQYCPIVGIVYEQLQRELFCSQYYLRHLCDELKYPNWPISDPILLLREVLIAWQAELEKKPSGLSRETCLAELGIADATGITQQAVRKAYFKLAAKYHPDKNPDGRDKFERIQVAYEFLASDAVESTEPDSNHIDLLLRTQSILYKRHAEALSRYKYAGYSLLLKLVKREYDDPSMLHKDIVLMVPAMELCYHTVRNVSLNADELQEEGGIALLSCVMQRCFETLTPEATDNLTQVNILCNAMLTFSVAAKFPESRQRIHHEPLICHIAARGISYNKAPALSRACIQTCHELCVDEVLQERIIQQGAMWHLLLLLFRYDATLVQSGIEMQEESHTQLFANRAAIYALQALYSMAGIVPSQEYLNTKRNVQVFTTLKRLLTPFVISKMEKHPRSEEQVLVLLNTNHETPYILWNNDTREELLEMVSANSEKCLSGNTANVVLPFTISEDFTYKCHKKELVVGNIFVRIYNEQPTYTIEDPAAFCTALMAYLQIQVANNSLEGVFMVVEATKNLIVGYQQPELCAVVERYVCVMLKLFSYKDTDMTIKAAELFEKALFHRNCVEAVCRVDTAVTEVLLAMVAGGAAVEQCCLAFLNVALSECVFVQQAFERGLHVVLLRIIATTTQHECRNDACLALVKICTNKMWGPKATMHTTRLLPYAILDTMKENPTAACQLLDTSQETPELVWGKERRARFVENCRVYQEQLVKLLQSDPNASWSIPENSSTGDVDELQVGGVYLKRYLSQSGWAVRKPKDFLSALLGCFVEECGRPAGERNDDLLTLVADSAVALLRTTNTLVDHIVSLGYAQKLFVLMESTDTVVSENALKLAREECVSSVCVESFVNFDPVASLLAYQRAHPSQLPVLMDMLSRLFSRYSSRVSMLRLALQNQLPQLLLKWLENGLTADMCGEHSPAAVRALIIRVLKAMGELHDPIHSQHVQDILAASPVWAKYKEQSHDLFLSGPHLGGYLENTQKSAHQQQLLSITLSSSNATGNDNEPPPI</sequence>
<dbReference type="InterPro" id="IPR011989">
    <property type="entry name" value="ARM-like"/>
</dbReference>
<dbReference type="GO" id="GO:0010008">
    <property type="term" value="C:endosome membrane"/>
    <property type="evidence" value="ECO:0007669"/>
    <property type="project" value="TreeGrafter"/>
</dbReference>
<evidence type="ECO:0000259" key="2">
    <source>
        <dbReference type="PROSITE" id="PS50076"/>
    </source>
</evidence>
<dbReference type="PANTHER" id="PTHR36983:SF2">
    <property type="entry name" value="DNAJ HOMOLOG SUBFAMILY C MEMBER 13"/>
    <property type="match status" value="1"/>
</dbReference>
<dbReference type="SUPFAM" id="SSF48371">
    <property type="entry name" value="ARM repeat"/>
    <property type="match status" value="3"/>
</dbReference>
<feature type="domain" description="J" evidence="2">
    <location>
        <begin position="1304"/>
        <end position="1360"/>
    </location>
</feature>
<protein>
    <submittedName>
        <fullName evidence="3">Putative endosomal trafficking protein RME-8</fullName>
    </submittedName>
</protein>
<dbReference type="InterPro" id="IPR025640">
    <property type="entry name" value="GYF_2"/>
</dbReference>
<dbReference type="PANTHER" id="PTHR36983">
    <property type="entry name" value="DNAJ HOMOLOG SUBFAMILY C MEMBER 13"/>
    <property type="match status" value="1"/>
</dbReference>
<reference evidence="3" key="1">
    <citation type="journal article" date="2012" name="Proc. Natl. Acad. Sci. U.S.A.">
        <title>Antigenic diversity is generated by distinct evolutionary mechanisms in African trypanosome species.</title>
        <authorList>
            <person name="Jackson A.P."/>
            <person name="Berry A."/>
            <person name="Aslett M."/>
            <person name="Allison H.C."/>
            <person name="Burton P."/>
            <person name="Vavrova-Anderson J."/>
            <person name="Brown R."/>
            <person name="Browne H."/>
            <person name="Corton N."/>
            <person name="Hauser H."/>
            <person name="Gamble J."/>
            <person name="Gilderthorp R."/>
            <person name="Marcello L."/>
            <person name="McQuillan J."/>
            <person name="Otto T.D."/>
            <person name="Quail M.A."/>
            <person name="Sanders M.J."/>
            <person name="van Tonder A."/>
            <person name="Ginger M.L."/>
            <person name="Field M.C."/>
            <person name="Barry J.D."/>
            <person name="Hertz-Fowler C."/>
            <person name="Berriman M."/>
        </authorList>
    </citation>
    <scope>NUCLEOTIDE SEQUENCE</scope>
    <source>
        <strain evidence="3">IL3000</strain>
    </source>
</reference>
<dbReference type="PROSITE" id="PS50076">
    <property type="entry name" value="DNAJ_2"/>
    <property type="match status" value="1"/>
</dbReference>
<gene>
    <name evidence="3" type="ORF">TCIL3000_6_3040</name>
</gene>
<dbReference type="Pfam" id="PF14237">
    <property type="entry name" value="GYF_2"/>
    <property type="match status" value="1"/>
</dbReference>
<evidence type="ECO:0000313" key="3">
    <source>
        <dbReference type="EMBL" id="CCC91058.1"/>
    </source>
</evidence>
<organism evidence="3">
    <name type="scientific">Trypanosoma congolense (strain IL3000)</name>
    <dbReference type="NCBI Taxonomy" id="1068625"/>
    <lineage>
        <taxon>Eukaryota</taxon>
        <taxon>Discoba</taxon>
        <taxon>Euglenozoa</taxon>
        <taxon>Kinetoplastea</taxon>
        <taxon>Metakinetoplastina</taxon>
        <taxon>Trypanosomatida</taxon>
        <taxon>Trypanosomatidae</taxon>
        <taxon>Trypanosoma</taxon>
        <taxon>Nannomonas</taxon>
    </lineage>
</organism>
<dbReference type="SMART" id="SM00271">
    <property type="entry name" value="DnaJ"/>
    <property type="match status" value="1"/>
</dbReference>
<dbReference type="CDD" id="cd06257">
    <property type="entry name" value="DnaJ"/>
    <property type="match status" value="1"/>
</dbReference>
<dbReference type="InterPro" id="IPR001623">
    <property type="entry name" value="DnaJ_domain"/>
</dbReference>
<dbReference type="Pfam" id="PF19432">
    <property type="entry name" value="RME-8_N"/>
    <property type="match status" value="1"/>
</dbReference>
<dbReference type="Gene3D" id="1.10.287.110">
    <property type="entry name" value="DnaJ domain"/>
    <property type="match status" value="1"/>
</dbReference>
<dbReference type="GO" id="GO:0007032">
    <property type="term" value="P:endosome organization"/>
    <property type="evidence" value="ECO:0007669"/>
    <property type="project" value="InterPro"/>
</dbReference>
<dbReference type="InterPro" id="IPR044978">
    <property type="entry name" value="GRV2/DNAJC13"/>
</dbReference>
<dbReference type="Gene3D" id="1.25.10.10">
    <property type="entry name" value="Leucine-rich Repeat Variant"/>
    <property type="match status" value="1"/>
</dbReference>
<name>G0UNU7_TRYCI</name>
<accession>G0UNU7</accession>
<dbReference type="Pfam" id="PF00226">
    <property type="entry name" value="DnaJ"/>
    <property type="match status" value="1"/>
</dbReference>
<feature type="region of interest" description="Disordered" evidence="1">
    <location>
        <begin position="1"/>
        <end position="20"/>
    </location>
</feature>
<dbReference type="EMBL" id="HE575319">
    <property type="protein sequence ID" value="CCC91058.1"/>
    <property type="molecule type" value="Genomic_DNA"/>
</dbReference>
<dbReference type="InterPro" id="IPR016024">
    <property type="entry name" value="ARM-type_fold"/>
</dbReference>
<dbReference type="InterPro" id="IPR045802">
    <property type="entry name" value="GRV2/DNAJC13_N"/>
</dbReference>
<evidence type="ECO:0000256" key="1">
    <source>
        <dbReference type="SAM" id="MobiDB-lite"/>
    </source>
</evidence>
<dbReference type="SUPFAM" id="SSF46565">
    <property type="entry name" value="Chaperone J-domain"/>
    <property type="match status" value="1"/>
</dbReference>